<protein>
    <submittedName>
        <fullName evidence="2">Uncharacterized protein</fullName>
    </submittedName>
</protein>
<dbReference type="OrthoDB" id="6598476at2759"/>
<keyword evidence="3" id="KW-1185">Reference proteome</keyword>
<organism evidence="2 3">
    <name type="scientific">Paramuricea clavata</name>
    <name type="common">Red gorgonian</name>
    <name type="synonym">Violescent sea-whip</name>
    <dbReference type="NCBI Taxonomy" id="317549"/>
    <lineage>
        <taxon>Eukaryota</taxon>
        <taxon>Metazoa</taxon>
        <taxon>Cnidaria</taxon>
        <taxon>Anthozoa</taxon>
        <taxon>Octocorallia</taxon>
        <taxon>Malacalcyonacea</taxon>
        <taxon>Plexauridae</taxon>
        <taxon>Paramuricea</taxon>
    </lineage>
</organism>
<proteinExistence type="predicted"/>
<dbReference type="EMBL" id="CACRXK020024486">
    <property type="protein sequence ID" value="CAB4038701.1"/>
    <property type="molecule type" value="Genomic_DNA"/>
</dbReference>
<evidence type="ECO:0000313" key="2">
    <source>
        <dbReference type="EMBL" id="CAB4038701.1"/>
    </source>
</evidence>
<feature type="non-terminal residue" evidence="2">
    <location>
        <position position="308"/>
    </location>
</feature>
<dbReference type="Proteomes" id="UP001152795">
    <property type="component" value="Unassembled WGS sequence"/>
</dbReference>
<reference evidence="2" key="1">
    <citation type="submission" date="2020-04" db="EMBL/GenBank/DDBJ databases">
        <authorList>
            <person name="Alioto T."/>
            <person name="Alioto T."/>
            <person name="Gomez Garrido J."/>
        </authorList>
    </citation>
    <scope>NUCLEOTIDE SEQUENCE</scope>
    <source>
        <strain evidence="2">A484AB</strain>
    </source>
</reference>
<evidence type="ECO:0000256" key="1">
    <source>
        <dbReference type="SAM" id="MobiDB-lite"/>
    </source>
</evidence>
<evidence type="ECO:0000313" key="3">
    <source>
        <dbReference type="Proteomes" id="UP001152795"/>
    </source>
</evidence>
<dbReference type="AlphaFoldDB" id="A0A7D9JZU0"/>
<sequence>MEKSKELSGAQKRKQRKILWEKRETDSGEQTDTGDNDIGLVVSETEIESQECTECSSGSIRQGNFKSVKLSATAESPDGDDHIGHTMSKSLDESELSTNIPVVDLRKCSELEDFDPCVTYPSDRGHFRDRLSDDLVEVLVKVGSCQPNTIINTQGGRKFNLALDLKFFSVKRNWFSCSEKLGTVYCHNCWLLAKDTSRNKDTPWIDGFFSNTNHLKQQIETHEESMTHKEATKHYAHIKAGKGVSRLKINEAGIAKAKNFWREVLHRMIVIILTLASLSLPLRGHREFVGNGKCEGGNFLGLVNMQLK</sequence>
<gene>
    <name evidence="2" type="ORF">PACLA_8A033360</name>
</gene>
<name>A0A7D9JZU0_PARCT</name>
<accession>A0A7D9JZU0</accession>
<comment type="caution">
    <text evidence="2">The sequence shown here is derived from an EMBL/GenBank/DDBJ whole genome shotgun (WGS) entry which is preliminary data.</text>
</comment>
<feature type="region of interest" description="Disordered" evidence="1">
    <location>
        <begin position="1"/>
        <end position="39"/>
    </location>
</feature>